<sequence length="437" mass="49017">MIITPTLKGGLLLLAVAVMSLTPLFGQGNPIKTIEESYAAKANVRISHRYGPLKVVPATNGKVGVSVKLFGEASDQEDLETLKRYFKCELTESSNDLEVVTHLKVRNWNNRNGVTRLELEDGTRINNLRNLKIEATVSVPASSKLFVSNKYDEILIESGVKNNLAIDIYSGRINVGNVGGSLALKAKYSKGKLGNFEDADLEIYDSDLEMGNGRNVMLKSKYSELIMGSFNDLTADTYDDDIKWGTIIGELNLQDKYTEFSVGRFNNARIDIYDGEFISDGGNELLVKSKYTEFKIKEVGQLSFESSYDDKVEIGRLGSLSADSKYTEFKIEKLRNKLFLKSYDDELEVDELTGPLEGIEFEGKYTDFSIKLPEGSEFQMDANLTYGRLNYPEERLESQFYKEKNDRLEFRGKTKGATDSSPKITIISYDGKITIDD</sequence>
<evidence type="ECO:0000313" key="1">
    <source>
        <dbReference type="EMBL" id="PHN04155.1"/>
    </source>
</evidence>
<protein>
    <recommendedName>
        <fullName evidence="3">Adhesin domain-containing protein</fullName>
    </recommendedName>
</protein>
<evidence type="ECO:0000313" key="2">
    <source>
        <dbReference type="Proteomes" id="UP000223913"/>
    </source>
</evidence>
<dbReference type="EMBL" id="PDUD01000027">
    <property type="protein sequence ID" value="PHN04155.1"/>
    <property type="molecule type" value="Genomic_DNA"/>
</dbReference>
<evidence type="ECO:0008006" key="3">
    <source>
        <dbReference type="Google" id="ProtNLM"/>
    </source>
</evidence>
<dbReference type="AlphaFoldDB" id="A0A2D0N6N8"/>
<keyword evidence="2" id="KW-1185">Reference proteome</keyword>
<name>A0A2D0N6N8_FLAN2</name>
<organism evidence="1 2">
    <name type="scientific">Flavilitoribacter nigricans (strain ATCC 23147 / DSM 23189 / NBRC 102662 / NCIMB 1420 / SS-2)</name>
    <name type="common">Lewinella nigricans</name>
    <dbReference type="NCBI Taxonomy" id="1122177"/>
    <lineage>
        <taxon>Bacteria</taxon>
        <taxon>Pseudomonadati</taxon>
        <taxon>Bacteroidota</taxon>
        <taxon>Saprospiria</taxon>
        <taxon>Saprospirales</taxon>
        <taxon>Lewinellaceae</taxon>
        <taxon>Flavilitoribacter</taxon>
    </lineage>
</organism>
<reference evidence="1 2" key="1">
    <citation type="submission" date="2017-10" db="EMBL/GenBank/DDBJ databases">
        <title>The draft genome sequence of Lewinella nigricans NBRC 102662.</title>
        <authorList>
            <person name="Wang K."/>
        </authorList>
    </citation>
    <scope>NUCLEOTIDE SEQUENCE [LARGE SCALE GENOMIC DNA]</scope>
    <source>
        <strain evidence="1 2">NBRC 102662</strain>
    </source>
</reference>
<comment type="caution">
    <text evidence="1">The sequence shown here is derived from an EMBL/GenBank/DDBJ whole genome shotgun (WGS) entry which is preliminary data.</text>
</comment>
<gene>
    <name evidence="1" type="ORF">CRP01_23450</name>
</gene>
<proteinExistence type="predicted"/>
<accession>A0A2D0N6N8</accession>
<dbReference type="Proteomes" id="UP000223913">
    <property type="component" value="Unassembled WGS sequence"/>
</dbReference>